<keyword evidence="3 7" id="KW-1133">Transmembrane helix</keyword>
<dbReference type="GO" id="GO:0016020">
    <property type="term" value="C:membrane"/>
    <property type="evidence" value="ECO:0007669"/>
    <property type="project" value="UniProtKB-SubCell"/>
</dbReference>
<proteinExistence type="inferred from homology"/>
<evidence type="ECO:0000256" key="7">
    <source>
        <dbReference type="SAM" id="Phobius"/>
    </source>
</evidence>
<feature type="transmembrane region" description="Helical" evidence="7">
    <location>
        <begin position="119"/>
        <end position="144"/>
    </location>
</feature>
<protein>
    <recommendedName>
        <fullName evidence="8">Rhodopsin domain-containing protein</fullName>
    </recommendedName>
</protein>
<evidence type="ECO:0000313" key="10">
    <source>
        <dbReference type="Proteomes" id="UP000813461"/>
    </source>
</evidence>
<keyword evidence="2 7" id="KW-0812">Transmembrane</keyword>
<comment type="subcellular location">
    <subcellularLocation>
        <location evidence="1">Membrane</location>
        <topology evidence="1">Multi-pass membrane protein</topology>
    </subcellularLocation>
</comment>
<dbReference type="InterPro" id="IPR049326">
    <property type="entry name" value="Rhodopsin_dom_fungi"/>
</dbReference>
<dbReference type="AlphaFoldDB" id="A0A8K0VSW9"/>
<accession>A0A8K0VSW9</accession>
<evidence type="ECO:0000313" key="9">
    <source>
        <dbReference type="EMBL" id="KAH7071774.1"/>
    </source>
</evidence>
<feature type="transmembrane region" description="Helical" evidence="7">
    <location>
        <begin position="275"/>
        <end position="295"/>
    </location>
</feature>
<evidence type="ECO:0000256" key="6">
    <source>
        <dbReference type="SAM" id="MobiDB-lite"/>
    </source>
</evidence>
<evidence type="ECO:0000256" key="4">
    <source>
        <dbReference type="ARBA" id="ARBA00023136"/>
    </source>
</evidence>
<evidence type="ECO:0000256" key="5">
    <source>
        <dbReference type="ARBA" id="ARBA00038359"/>
    </source>
</evidence>
<feature type="region of interest" description="Disordered" evidence="6">
    <location>
        <begin position="397"/>
        <end position="439"/>
    </location>
</feature>
<dbReference type="PANTHER" id="PTHR33048:SF47">
    <property type="entry name" value="INTEGRAL MEMBRANE PROTEIN-RELATED"/>
    <property type="match status" value="1"/>
</dbReference>
<feature type="domain" description="Rhodopsin" evidence="8">
    <location>
        <begin position="103"/>
        <end position="338"/>
    </location>
</feature>
<organism evidence="9 10">
    <name type="scientific">Paraphoma chrysanthemicola</name>
    <dbReference type="NCBI Taxonomy" id="798071"/>
    <lineage>
        <taxon>Eukaryota</taxon>
        <taxon>Fungi</taxon>
        <taxon>Dikarya</taxon>
        <taxon>Ascomycota</taxon>
        <taxon>Pezizomycotina</taxon>
        <taxon>Dothideomycetes</taxon>
        <taxon>Pleosporomycetidae</taxon>
        <taxon>Pleosporales</taxon>
        <taxon>Pleosporineae</taxon>
        <taxon>Phaeosphaeriaceae</taxon>
        <taxon>Paraphoma</taxon>
    </lineage>
</organism>
<dbReference type="Proteomes" id="UP000813461">
    <property type="component" value="Unassembled WGS sequence"/>
</dbReference>
<feature type="compositionally biased region" description="Low complexity" evidence="6">
    <location>
        <begin position="426"/>
        <end position="439"/>
    </location>
</feature>
<feature type="transmembrane region" description="Helical" evidence="7">
    <location>
        <begin position="242"/>
        <end position="263"/>
    </location>
</feature>
<evidence type="ECO:0000256" key="2">
    <source>
        <dbReference type="ARBA" id="ARBA00022692"/>
    </source>
</evidence>
<comment type="similarity">
    <text evidence="5">Belongs to the SAT4 family.</text>
</comment>
<feature type="transmembrane region" description="Helical" evidence="7">
    <location>
        <begin position="164"/>
        <end position="185"/>
    </location>
</feature>
<evidence type="ECO:0000256" key="1">
    <source>
        <dbReference type="ARBA" id="ARBA00004141"/>
    </source>
</evidence>
<dbReference type="Pfam" id="PF20684">
    <property type="entry name" value="Fung_rhodopsin"/>
    <property type="match status" value="1"/>
</dbReference>
<gene>
    <name evidence="9" type="ORF">FB567DRAFT_538784</name>
</gene>
<comment type="caution">
    <text evidence="9">The sequence shown here is derived from an EMBL/GenBank/DDBJ whole genome shotgun (WGS) entry which is preliminary data.</text>
</comment>
<dbReference type="OrthoDB" id="444631at2759"/>
<evidence type="ECO:0000259" key="8">
    <source>
        <dbReference type="Pfam" id="PF20684"/>
    </source>
</evidence>
<evidence type="ECO:0000256" key="3">
    <source>
        <dbReference type="ARBA" id="ARBA00022989"/>
    </source>
</evidence>
<feature type="transmembrane region" description="Helical" evidence="7">
    <location>
        <begin position="197"/>
        <end position="227"/>
    </location>
</feature>
<dbReference type="InterPro" id="IPR052337">
    <property type="entry name" value="SAT4-like"/>
</dbReference>
<keyword evidence="4 7" id="KW-0472">Membrane</keyword>
<name>A0A8K0VSW9_9PLEO</name>
<keyword evidence="10" id="KW-1185">Reference proteome</keyword>
<dbReference type="PANTHER" id="PTHR33048">
    <property type="entry name" value="PTH11-LIKE INTEGRAL MEMBRANE PROTEIN (AFU_ORTHOLOGUE AFUA_5G11245)"/>
    <property type="match status" value="1"/>
</dbReference>
<sequence>MHGGTQEAKTIAVALAFPSRVPLQLKAIPPSAGSSRNGTEAVFKYESPNKYLGMWITSPQALLSRIIADRMIEHRSLGLTTRGDQIAACAIVTVILAGLFVILRFYTRTRMLNILGRDDWFILAALLFSVANTVAMVIQVQHGLGQHMALLSTEQLTVFLKGSYVSIPMYNISLTLAKISVLFTYMRIFTTRSTRRICNVILVIVIIYGLWATLSAFFTCIPINAYWDLTIKGKCLPKGPVWFANAGINIATDFGIVLVPATLIRQLQLSMRQKIGLYMVFMVGLFICIVSILRLHSLYLATITKDPTWENIGVANWSNIELNTAILCACLPTLRPLILRLFPSLLPSGHGRTAYYQPSSGNTAFRTGNKSYVASNMDRTIKRTIVVDTSSETGIVTSTDDFPLTDMDSEDAYSRKKGDIEDGEVTSSAARSNTSSAAR</sequence>
<dbReference type="EMBL" id="JAGMVJ010000024">
    <property type="protein sequence ID" value="KAH7071774.1"/>
    <property type="molecule type" value="Genomic_DNA"/>
</dbReference>
<feature type="transmembrane region" description="Helical" evidence="7">
    <location>
        <begin position="85"/>
        <end position="107"/>
    </location>
</feature>
<reference evidence="9" key="1">
    <citation type="journal article" date="2021" name="Nat. Commun.">
        <title>Genetic determinants of endophytism in the Arabidopsis root mycobiome.</title>
        <authorList>
            <person name="Mesny F."/>
            <person name="Miyauchi S."/>
            <person name="Thiergart T."/>
            <person name="Pickel B."/>
            <person name="Atanasova L."/>
            <person name="Karlsson M."/>
            <person name="Huettel B."/>
            <person name="Barry K.W."/>
            <person name="Haridas S."/>
            <person name="Chen C."/>
            <person name="Bauer D."/>
            <person name="Andreopoulos W."/>
            <person name="Pangilinan J."/>
            <person name="LaButti K."/>
            <person name="Riley R."/>
            <person name="Lipzen A."/>
            <person name="Clum A."/>
            <person name="Drula E."/>
            <person name="Henrissat B."/>
            <person name="Kohler A."/>
            <person name="Grigoriev I.V."/>
            <person name="Martin F.M."/>
            <person name="Hacquard S."/>
        </authorList>
    </citation>
    <scope>NUCLEOTIDE SEQUENCE</scope>
    <source>
        <strain evidence="9">MPI-SDFR-AT-0120</strain>
    </source>
</reference>